<keyword evidence="1" id="KW-0808">Transferase</keyword>
<evidence type="ECO:0000256" key="2">
    <source>
        <dbReference type="ARBA" id="ARBA00022741"/>
    </source>
</evidence>
<dbReference type="GO" id="GO:0005524">
    <property type="term" value="F:ATP binding"/>
    <property type="evidence" value="ECO:0007669"/>
    <property type="project" value="UniProtKB-KW"/>
</dbReference>
<feature type="region of interest" description="Disordered" evidence="5">
    <location>
        <begin position="838"/>
        <end position="861"/>
    </location>
</feature>
<keyword evidence="2" id="KW-0547">Nucleotide-binding</keyword>
<evidence type="ECO:0000256" key="1">
    <source>
        <dbReference type="ARBA" id="ARBA00022679"/>
    </source>
</evidence>
<comment type="caution">
    <text evidence="7">The sequence shown here is derived from an EMBL/GenBank/DDBJ whole genome shotgun (WGS) entry which is preliminary data.</text>
</comment>
<dbReference type="SMART" id="SM00220">
    <property type="entry name" value="S_TKc"/>
    <property type="match status" value="1"/>
</dbReference>
<gene>
    <name evidence="7" type="ORF">PCANC_04190</name>
</gene>
<feature type="compositionally biased region" description="Polar residues" evidence="5">
    <location>
        <begin position="526"/>
        <end position="539"/>
    </location>
</feature>
<feature type="compositionally biased region" description="Polar residues" evidence="5">
    <location>
        <begin position="428"/>
        <end position="442"/>
    </location>
</feature>
<evidence type="ECO:0000256" key="3">
    <source>
        <dbReference type="ARBA" id="ARBA00022777"/>
    </source>
</evidence>
<dbReference type="GO" id="GO:0000165">
    <property type="term" value="P:MAPK cascade"/>
    <property type="evidence" value="ECO:0007669"/>
    <property type="project" value="UniProtKB-ARBA"/>
</dbReference>
<evidence type="ECO:0000313" key="7">
    <source>
        <dbReference type="EMBL" id="PLW54567.1"/>
    </source>
</evidence>
<dbReference type="PANTHER" id="PTHR48016:SF48">
    <property type="entry name" value="SERINE_THREONINE-PROTEIN KINASE BCK1_SLK1_SSP31"/>
    <property type="match status" value="1"/>
</dbReference>
<feature type="compositionally biased region" description="Polar residues" evidence="5">
    <location>
        <begin position="449"/>
        <end position="460"/>
    </location>
</feature>
<feature type="compositionally biased region" description="Basic and acidic residues" evidence="5">
    <location>
        <begin position="769"/>
        <end position="794"/>
    </location>
</feature>
<dbReference type="PROSITE" id="PS50011">
    <property type="entry name" value="PROTEIN_KINASE_DOM"/>
    <property type="match status" value="1"/>
</dbReference>
<dbReference type="InterPro" id="IPR011009">
    <property type="entry name" value="Kinase-like_dom_sf"/>
</dbReference>
<organism evidence="7 8">
    <name type="scientific">Puccinia coronata f. sp. avenae</name>
    <dbReference type="NCBI Taxonomy" id="200324"/>
    <lineage>
        <taxon>Eukaryota</taxon>
        <taxon>Fungi</taxon>
        <taxon>Dikarya</taxon>
        <taxon>Basidiomycota</taxon>
        <taxon>Pucciniomycotina</taxon>
        <taxon>Pucciniomycetes</taxon>
        <taxon>Pucciniales</taxon>
        <taxon>Pucciniaceae</taxon>
        <taxon>Puccinia</taxon>
    </lineage>
</organism>
<dbReference type="Pfam" id="PF00069">
    <property type="entry name" value="Pkinase"/>
    <property type="match status" value="1"/>
</dbReference>
<name>A0A2N5VX42_9BASI</name>
<feature type="domain" description="Protein kinase" evidence="6">
    <location>
        <begin position="929"/>
        <end position="1064"/>
    </location>
</feature>
<feature type="compositionally biased region" description="Polar residues" evidence="5">
    <location>
        <begin position="393"/>
        <end position="405"/>
    </location>
</feature>
<sequence>MNFVGQEQKPRESLGPLRTPHQAVRLPSLIPGAQIESSAPSRTLEGHSIDSLSASIYNIKRRYSGGLARSPALHYSGAGQRDQMMAVTSRATIQKPPTKSACSSNHQPALPQIIHRNTISSMNPSMIHRRQAEQASQLAGALREPDPEPGNSSQAQITIAQSHPRNLVITTEFSSPESVNSPYELGLPQEVTILITKIFDVCYFINLPRRTFPASIVDKIFSRFDIPTQERSDWSIFRAIGVQPIGHALDPEQIWEECSQAGFGEEGEMMMFIIIPCNPDLMSSHLKRLLNPPEYQETVAPPSHAYNREGSLSMFIILPCNPELMSSHLKRSGSPSEYQEIVAPPSHAYNREGSLSGLSSDRVLSVFHEEADEPDHLPRETYPVTPPIKLSELASSPTSHGNLQASSSSSRQKSWPSWPSPPFDLISSEYSPHESTMGSSLQYGGGSSPRPSSTQFSESPSLDAPSESIPSQKSPSTITSPEFHSPPGRGLREDIESEDTLKSGLSEQVLVERNDTIEAGHAIRSIPNSPDSGFSSNGRISAVIQPNPRSDSCGEIEDGRCSDSEGSYLSCSSSEFPQIGEEDNANSPSTNRIPECNSLEAKSGDELSWFDKLMENCFKSLGQVLVAIPPSLTQDLISQAGGQKSTDVHSPSSSSHESRKENTSEFQSSPFLHSPPEVHSDEFRCDHRINQTDGDGKGDSDVNGSTSYAFEIFRANSVDIPLSDGVKIPMDTPVLTTSYRMTESHLPPYDRADIDRPAEDPLETGIPREPNRPECFRRGTHVEESDQAAGKRGDAPVSDSDQCWTRPAIEKVYYNNLEKFFPHHNKDPPIEVICENTETSVRTRRQKQRLEESPPPSAEPLKCDELQFSPGCSDDEKYLICSSPRNSLKLWGFKTEEILPGVGPKVAPTSSSSYEADLNLESPSACLKWVKRELMGCGSFGSVYLALNLTNQEMMAVKQIQIGHQSSTRPFVKSALEAIKLEICFLKDLKHPNIVQFLGFEETPQNYNIFLEYVAGGSIGSCVSKNGKLEPEVVKSFTKQILKGLEYLHSCCIMHRTSRLITCW</sequence>
<feature type="compositionally biased region" description="Low complexity" evidence="5">
    <location>
        <begin position="564"/>
        <end position="574"/>
    </location>
</feature>
<feature type="compositionally biased region" description="Low complexity" evidence="5">
    <location>
        <begin position="406"/>
        <end position="417"/>
    </location>
</feature>
<protein>
    <recommendedName>
        <fullName evidence="6">Protein kinase domain-containing protein</fullName>
    </recommendedName>
</protein>
<evidence type="ECO:0000256" key="4">
    <source>
        <dbReference type="ARBA" id="ARBA00022840"/>
    </source>
</evidence>
<reference evidence="7 8" key="1">
    <citation type="submission" date="2017-11" db="EMBL/GenBank/DDBJ databases">
        <title>De novo assembly and phasing of dikaryotic genomes from two isolates of Puccinia coronata f. sp. avenae, the causal agent of oat crown rust.</title>
        <authorList>
            <person name="Miller M.E."/>
            <person name="Zhang Y."/>
            <person name="Omidvar V."/>
            <person name="Sperschneider J."/>
            <person name="Schwessinger B."/>
            <person name="Raley C."/>
            <person name="Palmer J.M."/>
            <person name="Garnica D."/>
            <person name="Upadhyaya N."/>
            <person name="Rathjen J."/>
            <person name="Taylor J.M."/>
            <person name="Park R.F."/>
            <person name="Dodds P.N."/>
            <person name="Hirsch C.D."/>
            <person name="Kianian S.F."/>
            <person name="Figueroa M."/>
        </authorList>
    </citation>
    <scope>NUCLEOTIDE SEQUENCE [LARGE SCALE GENOMIC DNA]</scope>
    <source>
        <strain evidence="7">12NC29</strain>
    </source>
</reference>
<dbReference type="AlphaFoldDB" id="A0A2N5VX42"/>
<dbReference type="STRING" id="200324.A0A2N5VX42"/>
<proteinExistence type="predicted"/>
<keyword evidence="3" id="KW-0418">Kinase</keyword>
<feature type="region of interest" description="Disordered" evidence="5">
    <location>
        <begin position="389"/>
        <end position="596"/>
    </location>
</feature>
<dbReference type="OrthoDB" id="266718at2759"/>
<dbReference type="EMBL" id="PGCJ01000044">
    <property type="protein sequence ID" value="PLW54567.1"/>
    <property type="molecule type" value="Genomic_DNA"/>
</dbReference>
<dbReference type="SUPFAM" id="SSF56112">
    <property type="entry name" value="Protein kinase-like (PK-like)"/>
    <property type="match status" value="1"/>
</dbReference>
<keyword evidence="8" id="KW-1185">Reference proteome</keyword>
<dbReference type="Gene3D" id="1.10.510.10">
    <property type="entry name" value="Transferase(Phosphotransferase) domain 1"/>
    <property type="match status" value="1"/>
</dbReference>
<dbReference type="Proteomes" id="UP000235388">
    <property type="component" value="Unassembled WGS sequence"/>
</dbReference>
<feature type="compositionally biased region" description="Polar residues" evidence="5">
    <location>
        <begin position="468"/>
        <end position="482"/>
    </location>
</feature>
<feature type="region of interest" description="Disordered" evidence="5">
    <location>
        <begin position="132"/>
        <end position="154"/>
    </location>
</feature>
<dbReference type="PANTHER" id="PTHR48016">
    <property type="entry name" value="MAP KINASE KINASE KINASE SSK2-RELATED-RELATED"/>
    <property type="match status" value="1"/>
</dbReference>
<feature type="compositionally biased region" description="Basic and acidic residues" evidence="5">
    <location>
        <begin position="748"/>
        <end position="759"/>
    </location>
</feature>
<feature type="region of interest" description="Disordered" evidence="5">
    <location>
        <begin position="746"/>
        <end position="800"/>
    </location>
</feature>
<accession>A0A2N5VX42</accession>
<dbReference type="GO" id="GO:0004672">
    <property type="term" value="F:protein kinase activity"/>
    <property type="evidence" value="ECO:0007669"/>
    <property type="project" value="InterPro"/>
</dbReference>
<evidence type="ECO:0000259" key="6">
    <source>
        <dbReference type="PROSITE" id="PS50011"/>
    </source>
</evidence>
<evidence type="ECO:0000256" key="5">
    <source>
        <dbReference type="SAM" id="MobiDB-lite"/>
    </source>
</evidence>
<keyword evidence="4" id="KW-0067">ATP-binding</keyword>
<feature type="region of interest" description="Disordered" evidence="5">
    <location>
        <begin position="1"/>
        <end position="21"/>
    </location>
</feature>
<feature type="region of interest" description="Disordered" evidence="5">
    <location>
        <begin position="639"/>
        <end position="679"/>
    </location>
</feature>
<evidence type="ECO:0000313" key="8">
    <source>
        <dbReference type="Proteomes" id="UP000235388"/>
    </source>
</evidence>
<feature type="compositionally biased region" description="Low complexity" evidence="5">
    <location>
        <begin position="644"/>
        <end position="655"/>
    </location>
</feature>
<dbReference type="InterPro" id="IPR050538">
    <property type="entry name" value="MAP_kinase_kinase_kinase"/>
</dbReference>
<dbReference type="InterPro" id="IPR000719">
    <property type="entry name" value="Prot_kinase_dom"/>
</dbReference>